<evidence type="ECO:0000256" key="11">
    <source>
        <dbReference type="ARBA" id="ARBA00066311"/>
    </source>
</evidence>
<evidence type="ECO:0000256" key="6">
    <source>
        <dbReference type="ARBA" id="ARBA00022857"/>
    </source>
</evidence>
<dbReference type="RefSeq" id="WP_113282357.1">
    <property type="nucleotide sequence ID" value="NZ_JABUMX010000002.1"/>
</dbReference>
<dbReference type="PANTHER" id="PTHR23026:SF90">
    <property type="entry name" value="IODOTYROSINE DEIODINASE 1"/>
    <property type="match status" value="1"/>
</dbReference>
<evidence type="ECO:0000256" key="1">
    <source>
        <dbReference type="ARBA" id="ARBA00011823"/>
    </source>
</evidence>
<accession>A0A849VS56</accession>
<dbReference type="InterPro" id="IPR050627">
    <property type="entry name" value="Nitroreductase/BluB"/>
</dbReference>
<dbReference type="InterPro" id="IPR000415">
    <property type="entry name" value="Nitroreductase-like"/>
</dbReference>
<dbReference type="EMBL" id="JABUMX010000002">
    <property type="protein sequence ID" value="NTS31804.1"/>
    <property type="molecule type" value="Genomic_DNA"/>
</dbReference>
<evidence type="ECO:0000256" key="9">
    <source>
        <dbReference type="ARBA" id="ARBA00051314"/>
    </source>
</evidence>
<keyword evidence="4" id="KW-0288">FMN</keyword>
<dbReference type="InterPro" id="IPR029479">
    <property type="entry name" value="Nitroreductase"/>
</dbReference>
<dbReference type="SUPFAM" id="SSF55469">
    <property type="entry name" value="FMN-dependent nitroreductase-like"/>
    <property type="match status" value="1"/>
</dbReference>
<evidence type="ECO:0000256" key="13">
    <source>
        <dbReference type="SAM" id="MobiDB-lite"/>
    </source>
</evidence>
<sequence>MHDKCHGPTAADSFSKDERAAVYKAIHTRRDVRDQFLPKPIPDEVLMRLLDAAHHAPSVGFMQPWNFILISDPERKQEVHQAFTRANEEARAMFTDDRQALYAALKLEGILKAPLNICITCDRTRGGRVVLGRTHNRQMDLYSTVCAVQNLWLAARAEGIGVGWVSIYHDADMRRILGIPAHVEIVAYLCVGYVDELYQAPELEQRGWRKRLPLDELIFRDRWSGCDDPETLSSDHPHPDQAGVSPATPSVSG</sequence>
<dbReference type="GO" id="GO:0102919">
    <property type="term" value="F:5,6-dimethylbenzimidazole synthase activity"/>
    <property type="evidence" value="ECO:0007669"/>
    <property type="project" value="UniProtKB-EC"/>
</dbReference>
<name>A0A849VS56_9HYPH</name>
<dbReference type="GO" id="GO:0016705">
    <property type="term" value="F:oxidoreductase activity, acting on paired donors, with incorporation or reduction of molecular oxygen"/>
    <property type="evidence" value="ECO:0007669"/>
    <property type="project" value="UniProtKB-ARBA"/>
</dbReference>
<dbReference type="InterPro" id="IPR012825">
    <property type="entry name" value="BluB"/>
</dbReference>
<keyword evidence="2" id="KW-0169">Cobalamin biosynthesis</keyword>
<feature type="region of interest" description="Disordered" evidence="13">
    <location>
        <begin position="228"/>
        <end position="253"/>
    </location>
</feature>
<proteinExistence type="inferred from homology"/>
<comment type="caution">
    <text evidence="15">The sequence shown here is derived from an EMBL/GenBank/DDBJ whole genome shotgun (WGS) entry which is preliminary data.</text>
</comment>
<evidence type="ECO:0000256" key="8">
    <source>
        <dbReference type="ARBA" id="ARBA00023027"/>
    </source>
</evidence>
<evidence type="ECO:0000256" key="7">
    <source>
        <dbReference type="ARBA" id="ARBA00023002"/>
    </source>
</evidence>
<dbReference type="CDD" id="cd02145">
    <property type="entry name" value="BluB"/>
    <property type="match status" value="1"/>
</dbReference>
<evidence type="ECO:0000313" key="16">
    <source>
        <dbReference type="Proteomes" id="UP000550508"/>
    </source>
</evidence>
<keyword evidence="5" id="KW-0547">Nucleotide-binding</keyword>
<gene>
    <name evidence="15" type="primary">bluB</name>
    <name evidence="15" type="ORF">HQ945_11115</name>
</gene>
<comment type="subunit">
    <text evidence="1">Homooctamer.</text>
</comment>
<protein>
    <recommendedName>
        <fullName evidence="12">5,6-dimethylbenzimidazole synthase</fullName>
        <ecNumber evidence="11">1.13.11.79</ecNumber>
    </recommendedName>
</protein>
<dbReference type="AlphaFoldDB" id="A0A849VS56"/>
<dbReference type="FunFam" id="3.40.109.10:FF:000013">
    <property type="entry name" value="5,6-dimethylbenzimidazole synthase"/>
    <property type="match status" value="1"/>
</dbReference>
<evidence type="ECO:0000256" key="2">
    <source>
        <dbReference type="ARBA" id="ARBA00022573"/>
    </source>
</evidence>
<keyword evidence="8" id="KW-0520">NAD</keyword>
<dbReference type="EC" id="1.13.11.79" evidence="11"/>
<evidence type="ECO:0000256" key="10">
    <source>
        <dbReference type="ARBA" id="ARBA00061097"/>
    </source>
</evidence>
<dbReference type="GO" id="GO:0009236">
    <property type="term" value="P:cobalamin biosynthetic process"/>
    <property type="evidence" value="ECO:0007669"/>
    <property type="project" value="UniProtKB-KW"/>
</dbReference>
<organism evidence="15 16">
    <name type="scientific">Phyllobacterium pellucidum</name>
    <dbReference type="NCBI Taxonomy" id="2740464"/>
    <lineage>
        <taxon>Bacteria</taxon>
        <taxon>Pseudomonadati</taxon>
        <taxon>Pseudomonadota</taxon>
        <taxon>Alphaproteobacteria</taxon>
        <taxon>Hyphomicrobiales</taxon>
        <taxon>Phyllobacteriaceae</taxon>
        <taxon>Phyllobacterium</taxon>
    </lineage>
</organism>
<comment type="similarity">
    <text evidence="10">Belongs to the BluB family.</text>
</comment>
<evidence type="ECO:0000256" key="3">
    <source>
        <dbReference type="ARBA" id="ARBA00022630"/>
    </source>
</evidence>
<dbReference type="Gene3D" id="3.40.109.10">
    <property type="entry name" value="NADH Oxidase"/>
    <property type="match status" value="1"/>
</dbReference>
<evidence type="ECO:0000256" key="12">
    <source>
        <dbReference type="ARBA" id="ARBA00068702"/>
    </source>
</evidence>
<feature type="domain" description="Nitroreductase" evidence="14">
    <location>
        <begin position="26"/>
        <end position="193"/>
    </location>
</feature>
<comment type="catalytic activity">
    <reaction evidence="9">
        <text>FMNH2 + O2 = dialurate + 5,6-dimethylbenzimidazole + D-erythrose 4-phosphate + H(+)</text>
        <dbReference type="Rhea" id="RHEA:27345"/>
        <dbReference type="ChEBI" id="CHEBI:15378"/>
        <dbReference type="ChEBI" id="CHEBI:15379"/>
        <dbReference type="ChEBI" id="CHEBI:15890"/>
        <dbReference type="ChEBI" id="CHEBI:16897"/>
        <dbReference type="ChEBI" id="CHEBI:57618"/>
        <dbReference type="ChEBI" id="CHEBI:140629"/>
        <dbReference type="EC" id="1.13.11.79"/>
    </reaction>
</comment>
<dbReference type="Proteomes" id="UP000550508">
    <property type="component" value="Unassembled WGS sequence"/>
</dbReference>
<keyword evidence="3" id="KW-0285">Flavoprotein</keyword>
<evidence type="ECO:0000259" key="14">
    <source>
        <dbReference type="Pfam" id="PF00881"/>
    </source>
</evidence>
<dbReference type="PANTHER" id="PTHR23026">
    <property type="entry name" value="NADPH NITROREDUCTASE"/>
    <property type="match status" value="1"/>
</dbReference>
<reference evidence="15 16" key="1">
    <citation type="submission" date="2020-05" db="EMBL/GenBank/DDBJ databases">
        <authorList>
            <person name="Kim M.K."/>
        </authorList>
    </citation>
    <scope>NUCLEOTIDE SEQUENCE [LARGE SCALE GENOMIC DNA]</scope>
    <source>
        <strain evidence="15 16">BT25</strain>
    </source>
</reference>
<dbReference type="NCBIfam" id="TIGR02476">
    <property type="entry name" value="BluB"/>
    <property type="match status" value="1"/>
</dbReference>
<keyword evidence="7 15" id="KW-0560">Oxidoreductase</keyword>
<keyword evidence="16" id="KW-1185">Reference proteome</keyword>
<evidence type="ECO:0000256" key="5">
    <source>
        <dbReference type="ARBA" id="ARBA00022741"/>
    </source>
</evidence>
<dbReference type="GO" id="GO:0000166">
    <property type="term" value="F:nucleotide binding"/>
    <property type="evidence" value="ECO:0007669"/>
    <property type="project" value="UniProtKB-KW"/>
</dbReference>
<evidence type="ECO:0000313" key="15">
    <source>
        <dbReference type="EMBL" id="NTS31804.1"/>
    </source>
</evidence>
<evidence type="ECO:0000256" key="4">
    <source>
        <dbReference type="ARBA" id="ARBA00022643"/>
    </source>
</evidence>
<keyword evidence="6" id="KW-0521">NADP</keyword>
<dbReference type="Pfam" id="PF00881">
    <property type="entry name" value="Nitroreductase"/>
    <property type="match status" value="1"/>
</dbReference>